<dbReference type="InParanoid" id="A0A0G4GFM4"/>
<proteinExistence type="predicted"/>
<organism evidence="1 2">
    <name type="scientific">Vitrella brassicaformis (strain CCMP3155)</name>
    <dbReference type="NCBI Taxonomy" id="1169540"/>
    <lineage>
        <taxon>Eukaryota</taxon>
        <taxon>Sar</taxon>
        <taxon>Alveolata</taxon>
        <taxon>Colpodellida</taxon>
        <taxon>Vitrellaceae</taxon>
        <taxon>Vitrella</taxon>
    </lineage>
</organism>
<evidence type="ECO:0000313" key="2">
    <source>
        <dbReference type="Proteomes" id="UP000041254"/>
    </source>
</evidence>
<evidence type="ECO:0000313" key="1">
    <source>
        <dbReference type="EMBL" id="CEM28310.1"/>
    </source>
</evidence>
<dbReference type="AlphaFoldDB" id="A0A0G4GFM4"/>
<reference evidence="1 2" key="1">
    <citation type="submission" date="2014-11" db="EMBL/GenBank/DDBJ databases">
        <authorList>
            <person name="Zhu J."/>
            <person name="Qi W."/>
            <person name="Song R."/>
        </authorList>
    </citation>
    <scope>NUCLEOTIDE SEQUENCE [LARGE SCALE GENOMIC DNA]</scope>
</reference>
<accession>A0A0G4GFM4</accession>
<dbReference type="VEuPathDB" id="CryptoDB:Vbra_22276"/>
<keyword evidence="2" id="KW-1185">Reference proteome</keyword>
<dbReference type="EMBL" id="CDMY01000650">
    <property type="protein sequence ID" value="CEM28310.1"/>
    <property type="molecule type" value="Genomic_DNA"/>
</dbReference>
<gene>
    <name evidence="1" type="ORF">Vbra_22276</name>
</gene>
<protein>
    <submittedName>
        <fullName evidence="1">Uncharacterized protein</fullName>
    </submittedName>
</protein>
<sequence length="69" mass="7776">MKDWRVVTWSDNSLGKLRRTLESAIKEDGSIDPDELGVEGPKDLMHFMELAGGKVVPLDYVVSGEWQKD</sequence>
<name>A0A0G4GFM4_VITBC</name>
<dbReference type="Proteomes" id="UP000041254">
    <property type="component" value="Unassembled WGS sequence"/>
</dbReference>